<dbReference type="PANTHER" id="PTHR43462:SF1">
    <property type="entry name" value="ALANYL-TRNA EDITING PROTEIN AARSD1"/>
    <property type="match status" value="1"/>
</dbReference>
<accession>A0ABQ5PWZ6</accession>
<dbReference type="RefSeq" id="WP_285606959.1">
    <property type="nucleotide sequence ID" value="NZ_BSDC01000001.1"/>
</dbReference>
<dbReference type="SMART" id="SM00863">
    <property type="entry name" value="tRNA_SAD"/>
    <property type="match status" value="1"/>
</dbReference>
<sequence>MLPAYERDPYATFLETRLVRGGEDQGRPFAILEDTVFYPEGGGQPCDLGSVNGVAVVDVQKREGEIRHYLASPLAEGPASLTLDWARRFDHMQQHTGQHLLTAVAQDQFKWETTAFHLGASVCDIELTAPSISPREMEQLEEAVASEIRAHRDISARRVSPEAYKLEVVRSRGLPEGHSGDIRLVQIAGVDLNTCGGTHLRHTGEIEALKLLGTEPIRGGTRLFYVAGRRARLRLDAHEKRSAALRALLGAPDEDLVPALQTKLDQLLVLDRRSRKLEEELAELQATALAARPGALVEVHLEGKDMAFLQKLARGILAAAPAKAVFLTSEGGGQGLFLLSAGEDSRLDVPTAGKAVAALLGAKGGGSGKSFQGKAPDLAARAEALASLQAGGVEP</sequence>
<name>A0ABQ5PWZ6_9BACT</name>
<evidence type="ECO:0000313" key="5">
    <source>
        <dbReference type="EMBL" id="GLH66581.1"/>
    </source>
</evidence>
<dbReference type="EMBL" id="BSDC01000001">
    <property type="protein sequence ID" value="GLH66581.1"/>
    <property type="molecule type" value="Genomic_DNA"/>
</dbReference>
<dbReference type="InterPro" id="IPR012947">
    <property type="entry name" value="tRNA_SAD"/>
</dbReference>
<evidence type="ECO:0000313" key="6">
    <source>
        <dbReference type="Proteomes" id="UP001165044"/>
    </source>
</evidence>
<dbReference type="Gene3D" id="2.40.30.130">
    <property type="match status" value="1"/>
</dbReference>
<organism evidence="5 6">
    <name type="scientific">Geothrix edaphica</name>
    <dbReference type="NCBI Taxonomy" id="2927976"/>
    <lineage>
        <taxon>Bacteria</taxon>
        <taxon>Pseudomonadati</taxon>
        <taxon>Acidobacteriota</taxon>
        <taxon>Holophagae</taxon>
        <taxon>Holophagales</taxon>
        <taxon>Holophagaceae</taxon>
        <taxon>Geothrix</taxon>
    </lineage>
</organism>
<evidence type="ECO:0000256" key="1">
    <source>
        <dbReference type="ARBA" id="ARBA00001947"/>
    </source>
</evidence>
<dbReference type="Gene3D" id="3.10.310.40">
    <property type="match status" value="1"/>
</dbReference>
<dbReference type="InterPro" id="IPR018163">
    <property type="entry name" value="Thr/Ala-tRNA-synth_IIc_edit"/>
</dbReference>
<dbReference type="InterPro" id="IPR009000">
    <property type="entry name" value="Transl_B-barrel_sf"/>
</dbReference>
<keyword evidence="6" id="KW-1185">Reference proteome</keyword>
<protein>
    <submittedName>
        <fullName evidence="5">Alanyl-tRNA editing protein</fullName>
    </submittedName>
</protein>
<comment type="caution">
    <text evidence="5">The sequence shown here is derived from an EMBL/GenBank/DDBJ whole genome shotgun (WGS) entry which is preliminary data.</text>
</comment>
<proteinExistence type="predicted"/>
<evidence type="ECO:0000256" key="2">
    <source>
        <dbReference type="ARBA" id="ARBA00022723"/>
    </source>
</evidence>
<evidence type="ECO:0000259" key="4">
    <source>
        <dbReference type="SMART" id="SM00863"/>
    </source>
</evidence>
<dbReference type="Proteomes" id="UP001165044">
    <property type="component" value="Unassembled WGS sequence"/>
</dbReference>
<evidence type="ECO:0000256" key="3">
    <source>
        <dbReference type="ARBA" id="ARBA00022833"/>
    </source>
</evidence>
<feature type="domain" description="Threonyl/alanyl tRNA synthetase SAD" evidence="4">
    <location>
        <begin position="182"/>
        <end position="225"/>
    </location>
</feature>
<dbReference type="PANTHER" id="PTHR43462">
    <property type="entry name" value="ALANYL-TRNA EDITING PROTEIN"/>
    <property type="match status" value="1"/>
</dbReference>
<reference evidence="5" key="1">
    <citation type="journal article" date="2023" name="Antonie Van Leeuwenhoek">
        <title>Mesoterricola silvestris gen. nov., sp. nov., Mesoterricola sediminis sp. nov., Geothrix oryzae sp. nov., Geothrix edaphica sp. nov., Geothrix rubra sp. nov., and Geothrix limicola sp. nov., six novel members of Acidobacteriota isolated from soils.</title>
        <authorList>
            <person name="Itoh H."/>
            <person name="Sugisawa Y."/>
            <person name="Mise K."/>
            <person name="Xu Z."/>
            <person name="Kuniyasu M."/>
            <person name="Ushijima N."/>
            <person name="Kawano K."/>
            <person name="Kobayashi E."/>
            <person name="Shiratori Y."/>
            <person name="Masuda Y."/>
            <person name="Senoo K."/>
        </authorList>
    </citation>
    <scope>NUCLEOTIDE SEQUENCE</scope>
    <source>
        <strain evidence="5">Red802</strain>
    </source>
</reference>
<keyword evidence="3" id="KW-0862">Zinc</keyword>
<dbReference type="Gene3D" id="3.30.980.10">
    <property type="entry name" value="Threonyl-trna Synthetase, Chain A, domain 2"/>
    <property type="match status" value="1"/>
</dbReference>
<comment type="cofactor">
    <cofactor evidence="1">
        <name>Zn(2+)</name>
        <dbReference type="ChEBI" id="CHEBI:29105"/>
    </cofactor>
</comment>
<dbReference type="InterPro" id="IPR051335">
    <property type="entry name" value="Alanyl-tRNA_Editing_Enzymes"/>
</dbReference>
<dbReference type="Pfam" id="PF07973">
    <property type="entry name" value="tRNA_SAD"/>
    <property type="match status" value="1"/>
</dbReference>
<keyword evidence="2" id="KW-0479">Metal-binding</keyword>
<dbReference type="SUPFAM" id="SSF50447">
    <property type="entry name" value="Translation proteins"/>
    <property type="match status" value="1"/>
</dbReference>
<dbReference type="SUPFAM" id="SSF55186">
    <property type="entry name" value="ThrRS/AlaRS common domain"/>
    <property type="match status" value="1"/>
</dbReference>
<gene>
    <name evidence="5" type="primary">alaS_1</name>
    <name evidence="5" type="ORF">GETHED_09450</name>
</gene>